<dbReference type="CDD" id="cd12148">
    <property type="entry name" value="fungal_TF_MHR"/>
    <property type="match status" value="1"/>
</dbReference>
<gene>
    <name evidence="5" type="ORF">CLO192961_LOCUS402747</name>
</gene>
<evidence type="ECO:0000256" key="3">
    <source>
        <dbReference type="SAM" id="MobiDB-lite"/>
    </source>
</evidence>
<comment type="caution">
    <text evidence="5">The sequence shown here is derived from an EMBL/GenBank/DDBJ whole genome shotgun (WGS) entry which is preliminary data.</text>
</comment>
<accession>A0ABY6UY71</accession>
<proteinExistence type="predicted"/>
<evidence type="ECO:0000259" key="4">
    <source>
        <dbReference type="PROSITE" id="PS50048"/>
    </source>
</evidence>
<dbReference type="PROSITE" id="PS50048">
    <property type="entry name" value="ZN2_CY6_FUNGAL_2"/>
    <property type="match status" value="1"/>
</dbReference>
<evidence type="ECO:0000313" key="5">
    <source>
        <dbReference type="EMBL" id="VUC35076.1"/>
    </source>
</evidence>
<evidence type="ECO:0000256" key="2">
    <source>
        <dbReference type="ARBA" id="ARBA00023242"/>
    </source>
</evidence>
<dbReference type="Proteomes" id="UP000766486">
    <property type="component" value="Unassembled WGS sequence"/>
</dbReference>
<dbReference type="Pfam" id="PF04082">
    <property type="entry name" value="Fungal_trans"/>
    <property type="match status" value="1"/>
</dbReference>
<evidence type="ECO:0000256" key="1">
    <source>
        <dbReference type="ARBA" id="ARBA00022723"/>
    </source>
</evidence>
<dbReference type="InterPro" id="IPR007219">
    <property type="entry name" value="XnlR_reg_dom"/>
</dbReference>
<organism evidence="5 6">
    <name type="scientific">Bionectria ochroleuca</name>
    <name type="common">Gliocladium roseum</name>
    <dbReference type="NCBI Taxonomy" id="29856"/>
    <lineage>
        <taxon>Eukaryota</taxon>
        <taxon>Fungi</taxon>
        <taxon>Dikarya</taxon>
        <taxon>Ascomycota</taxon>
        <taxon>Pezizomycotina</taxon>
        <taxon>Sordariomycetes</taxon>
        <taxon>Hypocreomycetidae</taxon>
        <taxon>Hypocreales</taxon>
        <taxon>Bionectriaceae</taxon>
        <taxon>Clonostachys</taxon>
    </lineage>
</organism>
<sequence length="709" mass="79219">MERATTTQAVKRACDACHRRKVKCDGVNPCRNCGQAQLSCTYNAIPQKKGPKGSRAKVISELRETQRQTSLSAKVQNRINGGPCAPPNPGLAPTPGLLTSELVKECIAFFFDNLYPQLPILDRNSVEQQVLYMEQNRDAYCLLTSLCAFVMLQPGMNMPAGDPYNLDLLPGATIVSSQLLVEEAVKVRKGYEYLDSISLNVLATNFFLFACHYGLESHDRAWYYLREASTMIHLSGMHQEDHYMKLESVEASRRRRLFWLVYATERAYALQRSRPLTLQATINLPTVNDDMTDPLAHQLNGFVVLSNLFKPFDDTFNNTWSKARHNLSPQYLSGLQKQLTDLVQSYLCQDANFTDAHTNQQWLKSTIWQLTNGAVSSGNDDSMSYQYSGNMSRDLLMSMASQFPNQGMELLNSGLIEKLLEVTHSAVEFLSLQPVSRDPFAVGPREHMNQLLSVVAMSRNGDHRFLPLLLSKAHEILPRLVSPMLQNAPENPNMANVDIFDGFGNAGMAQPPQLQLAMDTDYDRKFPVEEYDKKYAMEMNTGTPESVGNTSSNGVPSTAPQNSDLGSSFVSSPGIMSPTVEYPPGMNNFACTPMSEMVMSPMGHPAQPNPMNHAQHQTQHQHQHIPMNQGHEGMRQHHMGGMPQNMHSQPMNTQAVPPSMPMNNMVGMRQPTQRQASFNMHDPRQQYPPQGGMSGMGSMNNEMDFGRLS</sequence>
<dbReference type="InterPro" id="IPR036864">
    <property type="entry name" value="Zn2-C6_fun-type_DNA-bd_sf"/>
</dbReference>
<dbReference type="SMART" id="SM00906">
    <property type="entry name" value="Fungal_trans"/>
    <property type="match status" value="1"/>
</dbReference>
<dbReference type="InterPro" id="IPR050797">
    <property type="entry name" value="Carb_Metab_Trans_Reg"/>
</dbReference>
<protein>
    <recommendedName>
        <fullName evidence="4">Zn(2)-C6 fungal-type domain-containing protein</fullName>
    </recommendedName>
</protein>
<dbReference type="SUPFAM" id="SSF57701">
    <property type="entry name" value="Zn2/Cys6 DNA-binding domain"/>
    <property type="match status" value="1"/>
</dbReference>
<dbReference type="EMBL" id="CABFNS010000902">
    <property type="protein sequence ID" value="VUC35076.1"/>
    <property type="molecule type" value="Genomic_DNA"/>
</dbReference>
<dbReference type="Gene3D" id="4.10.240.10">
    <property type="entry name" value="Zn(2)-C6 fungal-type DNA-binding domain"/>
    <property type="match status" value="1"/>
</dbReference>
<feature type="region of interest" description="Disordered" evidence="3">
    <location>
        <begin position="540"/>
        <end position="564"/>
    </location>
</feature>
<keyword evidence="6" id="KW-1185">Reference proteome</keyword>
<dbReference type="PANTHER" id="PTHR31668:SF20">
    <property type="entry name" value="ZN(II)2CYS6 TRANSCRIPTION FACTOR (EUROFUNG)"/>
    <property type="match status" value="1"/>
</dbReference>
<dbReference type="PROSITE" id="PS00463">
    <property type="entry name" value="ZN2_CY6_FUNGAL_1"/>
    <property type="match status" value="1"/>
</dbReference>
<dbReference type="SMART" id="SM00066">
    <property type="entry name" value="GAL4"/>
    <property type="match status" value="1"/>
</dbReference>
<dbReference type="InterPro" id="IPR001138">
    <property type="entry name" value="Zn2Cys6_DnaBD"/>
</dbReference>
<dbReference type="CDD" id="cd00067">
    <property type="entry name" value="GAL4"/>
    <property type="match status" value="1"/>
</dbReference>
<keyword evidence="2" id="KW-0539">Nucleus</keyword>
<name>A0ABY6UY71_BIOOC</name>
<evidence type="ECO:0000313" key="6">
    <source>
        <dbReference type="Proteomes" id="UP000766486"/>
    </source>
</evidence>
<dbReference type="Pfam" id="PF00172">
    <property type="entry name" value="Zn_clus"/>
    <property type="match status" value="1"/>
</dbReference>
<keyword evidence="1" id="KW-0479">Metal-binding</keyword>
<dbReference type="PANTHER" id="PTHR31668">
    <property type="entry name" value="GLUCOSE TRANSPORT TRANSCRIPTION REGULATOR RGT1-RELATED-RELATED"/>
    <property type="match status" value="1"/>
</dbReference>
<reference evidence="5 6" key="1">
    <citation type="submission" date="2019-06" db="EMBL/GenBank/DDBJ databases">
        <authorList>
            <person name="Broberg M."/>
        </authorList>
    </citation>
    <scope>NUCLEOTIDE SEQUENCE [LARGE SCALE GENOMIC DNA]</scope>
</reference>
<feature type="domain" description="Zn(2)-C6 fungal-type" evidence="4">
    <location>
        <begin position="13"/>
        <end position="42"/>
    </location>
</feature>